<gene>
    <name evidence="5" type="ORF">A3D78_02635</name>
</gene>
<dbReference type="InterPro" id="IPR050147">
    <property type="entry name" value="Ser/Thr_Dehydratase"/>
</dbReference>
<dbReference type="Pfam" id="PF00291">
    <property type="entry name" value="PALP"/>
    <property type="match status" value="1"/>
</dbReference>
<dbReference type="EMBL" id="MFJM01000004">
    <property type="protein sequence ID" value="OGG19261.1"/>
    <property type="molecule type" value="Genomic_DNA"/>
</dbReference>
<accession>A0A1F6A3K7</accession>
<name>A0A1F6A3K7_9BACT</name>
<dbReference type="PROSITE" id="PS00165">
    <property type="entry name" value="DEHYDRATASE_SER_THR"/>
    <property type="match status" value="1"/>
</dbReference>
<dbReference type="InterPro" id="IPR001926">
    <property type="entry name" value="TrpB-like_PALP"/>
</dbReference>
<organism evidence="5 6">
    <name type="scientific">Candidatus Gottesmanbacteria bacterium RIFCSPHIGHO2_02_FULL_39_14</name>
    <dbReference type="NCBI Taxonomy" id="1798383"/>
    <lineage>
        <taxon>Bacteria</taxon>
        <taxon>Candidatus Gottesmaniibacteriota</taxon>
    </lineage>
</organism>
<dbReference type="InterPro" id="IPR036052">
    <property type="entry name" value="TrpB-like_PALP_sf"/>
</dbReference>
<dbReference type="PANTHER" id="PTHR48078">
    <property type="entry name" value="THREONINE DEHYDRATASE, MITOCHONDRIAL-RELATED"/>
    <property type="match status" value="1"/>
</dbReference>
<dbReference type="SUPFAM" id="SSF53686">
    <property type="entry name" value="Tryptophan synthase beta subunit-like PLP-dependent enzymes"/>
    <property type="match status" value="1"/>
</dbReference>
<reference evidence="5 6" key="1">
    <citation type="journal article" date="2016" name="Nat. Commun.">
        <title>Thousands of microbial genomes shed light on interconnected biogeochemical processes in an aquifer system.</title>
        <authorList>
            <person name="Anantharaman K."/>
            <person name="Brown C.T."/>
            <person name="Hug L.A."/>
            <person name="Sharon I."/>
            <person name="Castelle C.J."/>
            <person name="Probst A.J."/>
            <person name="Thomas B.C."/>
            <person name="Singh A."/>
            <person name="Wilkins M.J."/>
            <person name="Karaoz U."/>
            <person name="Brodie E.L."/>
            <person name="Williams K.H."/>
            <person name="Hubbard S.S."/>
            <person name="Banfield J.F."/>
        </authorList>
    </citation>
    <scope>NUCLEOTIDE SEQUENCE [LARGE SCALE GENOMIC DNA]</scope>
</reference>
<dbReference type="Proteomes" id="UP000176253">
    <property type="component" value="Unassembled WGS sequence"/>
</dbReference>
<keyword evidence="3" id="KW-0456">Lyase</keyword>
<dbReference type="GO" id="GO:0003941">
    <property type="term" value="F:L-serine ammonia-lyase activity"/>
    <property type="evidence" value="ECO:0007669"/>
    <property type="project" value="TreeGrafter"/>
</dbReference>
<dbReference type="AlphaFoldDB" id="A0A1F6A3K7"/>
<protein>
    <recommendedName>
        <fullName evidence="4">Tryptophan synthase beta chain-like PALP domain-containing protein</fullName>
    </recommendedName>
</protein>
<dbReference type="GO" id="GO:0006565">
    <property type="term" value="P:L-serine catabolic process"/>
    <property type="evidence" value="ECO:0007669"/>
    <property type="project" value="TreeGrafter"/>
</dbReference>
<evidence type="ECO:0000259" key="4">
    <source>
        <dbReference type="Pfam" id="PF00291"/>
    </source>
</evidence>
<sequence length="304" mass="33263">MKITNQGIWYFAKMLPEISKPFRLTLGEGKTAFSEKSGLYFKCEFLNPTGSIKDRGLCFQISKLAEKKVRHAVISSSGNAALAASAYCRLAGIKLIVFVSPNINTAKLAALKENSDVYIDSRPVSSAHQYALKNNFYNLRQSTDPNAAYGFETVSFEIDEEIGRIDDLFLAVSSGTALKGMADGFKESGYLPRFHAVQTAKIYPLAGQFDTDFIRENTSLADAIVARTLPREGELLKIIRKSGGFGWVIPNNDMQNARSALLKMGLDSSFEGAAAYAAVEKAKSKGFSLGKTVVILTGKYYPDE</sequence>
<dbReference type="GO" id="GO:0004794">
    <property type="term" value="F:threonine deaminase activity"/>
    <property type="evidence" value="ECO:0007669"/>
    <property type="project" value="TreeGrafter"/>
</dbReference>
<evidence type="ECO:0000256" key="1">
    <source>
        <dbReference type="ARBA" id="ARBA00001933"/>
    </source>
</evidence>
<feature type="domain" description="Tryptophan synthase beta chain-like PALP" evidence="4">
    <location>
        <begin position="33"/>
        <end position="298"/>
    </location>
</feature>
<dbReference type="InterPro" id="IPR000634">
    <property type="entry name" value="Ser/Thr_deHydtase_PyrdxlP-BS"/>
</dbReference>
<keyword evidence="2" id="KW-0663">Pyridoxal phosphate</keyword>
<dbReference type="Gene3D" id="3.40.50.1100">
    <property type="match status" value="2"/>
</dbReference>
<evidence type="ECO:0000313" key="5">
    <source>
        <dbReference type="EMBL" id="OGG19261.1"/>
    </source>
</evidence>
<evidence type="ECO:0000313" key="6">
    <source>
        <dbReference type="Proteomes" id="UP000176253"/>
    </source>
</evidence>
<evidence type="ECO:0000256" key="3">
    <source>
        <dbReference type="ARBA" id="ARBA00023239"/>
    </source>
</evidence>
<dbReference type="STRING" id="1798383.A3D78_02635"/>
<comment type="cofactor">
    <cofactor evidence="1">
        <name>pyridoxal 5'-phosphate</name>
        <dbReference type="ChEBI" id="CHEBI:597326"/>
    </cofactor>
</comment>
<comment type="caution">
    <text evidence="5">The sequence shown here is derived from an EMBL/GenBank/DDBJ whole genome shotgun (WGS) entry which is preliminary data.</text>
</comment>
<dbReference type="GO" id="GO:0009097">
    <property type="term" value="P:isoleucine biosynthetic process"/>
    <property type="evidence" value="ECO:0007669"/>
    <property type="project" value="TreeGrafter"/>
</dbReference>
<evidence type="ECO:0000256" key="2">
    <source>
        <dbReference type="ARBA" id="ARBA00022898"/>
    </source>
</evidence>
<proteinExistence type="predicted"/>
<dbReference type="GO" id="GO:0006567">
    <property type="term" value="P:L-threonine catabolic process"/>
    <property type="evidence" value="ECO:0007669"/>
    <property type="project" value="TreeGrafter"/>
</dbReference>
<dbReference type="PANTHER" id="PTHR48078:SF6">
    <property type="entry name" value="L-THREONINE DEHYDRATASE CATABOLIC TDCB"/>
    <property type="match status" value="1"/>
</dbReference>
<dbReference type="GO" id="GO:0030170">
    <property type="term" value="F:pyridoxal phosphate binding"/>
    <property type="evidence" value="ECO:0007669"/>
    <property type="project" value="InterPro"/>
</dbReference>